<reference evidence="1" key="1">
    <citation type="journal article" date="2012" name="PLoS ONE">
        <title>Gene sets for utilization of primary and secondary nutrition supplies in the distal gut of endangered iberian lynx.</title>
        <authorList>
            <person name="Alcaide M."/>
            <person name="Messina E."/>
            <person name="Richter M."/>
            <person name="Bargiela R."/>
            <person name="Peplies J."/>
            <person name="Huws S.A."/>
            <person name="Newbold C.J."/>
            <person name="Golyshin P.N."/>
            <person name="Simon M.A."/>
            <person name="Lopez G."/>
            <person name="Yakimov M.M."/>
            <person name="Ferrer M."/>
        </authorList>
    </citation>
    <scope>NUCLEOTIDE SEQUENCE</scope>
</reference>
<organism evidence="1">
    <name type="scientific">gut metagenome</name>
    <dbReference type="NCBI Taxonomy" id="749906"/>
    <lineage>
        <taxon>unclassified sequences</taxon>
        <taxon>metagenomes</taxon>
        <taxon>organismal metagenomes</taxon>
    </lineage>
</organism>
<gene>
    <name evidence="1" type="ORF">EVA_09693</name>
</gene>
<comment type="caution">
    <text evidence="1">The sequence shown here is derived from an EMBL/GenBank/DDBJ whole genome shotgun (WGS) entry which is preliminary data.</text>
</comment>
<sequence>MFLCSCVEETAYQYINMSRLEQHSMVKEKKAIVTG</sequence>
<dbReference type="EMBL" id="AMCI01002646">
    <property type="protein sequence ID" value="EJX02201.1"/>
    <property type="molecule type" value="Genomic_DNA"/>
</dbReference>
<evidence type="ECO:0000313" key="1">
    <source>
        <dbReference type="EMBL" id="EJX02201.1"/>
    </source>
</evidence>
<name>J9CPZ6_9ZZZZ</name>
<accession>J9CPZ6</accession>
<protein>
    <submittedName>
        <fullName evidence="1">Uncharacterized protein</fullName>
    </submittedName>
</protein>
<proteinExistence type="predicted"/>
<dbReference type="AlphaFoldDB" id="J9CPZ6"/>